<dbReference type="GO" id="GO:0030490">
    <property type="term" value="P:maturation of SSU-rRNA"/>
    <property type="evidence" value="ECO:0007669"/>
    <property type="project" value="InterPro"/>
</dbReference>
<dbReference type="InterPro" id="IPR042859">
    <property type="entry name" value="NOL11"/>
</dbReference>
<dbReference type="Proteomes" id="UP000030693">
    <property type="component" value="Unassembled WGS sequence"/>
</dbReference>
<dbReference type="RefSeq" id="XP_009493735.1">
    <property type="nucleotide sequence ID" value="XM_009495460.1"/>
</dbReference>
<dbReference type="EMBL" id="KB932202">
    <property type="protein sequence ID" value="KCV72157.1"/>
    <property type="molecule type" value="Genomic_DNA"/>
</dbReference>
<dbReference type="PANTHER" id="PTHR15633">
    <property type="entry name" value="NUCLEOLAR PROTEIN 11"/>
    <property type="match status" value="1"/>
</dbReference>
<keyword evidence="3" id="KW-1185">Reference proteome</keyword>
<dbReference type="GO" id="GO:0003723">
    <property type="term" value="F:RNA binding"/>
    <property type="evidence" value="ECO:0007669"/>
    <property type="project" value="TreeGrafter"/>
</dbReference>
<dbReference type="OrthoDB" id="6502630at2759"/>
<dbReference type="InterPro" id="IPR036322">
    <property type="entry name" value="WD40_repeat_dom_sf"/>
</dbReference>
<dbReference type="AlphaFoldDB" id="A0A058ZF99"/>
<dbReference type="GO" id="GO:0005730">
    <property type="term" value="C:nucleolus"/>
    <property type="evidence" value="ECO:0007669"/>
    <property type="project" value="TreeGrafter"/>
</dbReference>
<dbReference type="SUPFAM" id="SSF50978">
    <property type="entry name" value="WD40 repeat-like"/>
    <property type="match status" value="1"/>
</dbReference>
<name>A0A058ZF99_FONAL</name>
<evidence type="ECO:0000313" key="2">
    <source>
        <dbReference type="EMBL" id="KCV72157.1"/>
    </source>
</evidence>
<reference evidence="2" key="1">
    <citation type="submission" date="2013-04" db="EMBL/GenBank/DDBJ databases">
        <title>The Genome Sequence of Fonticula alba ATCC 38817.</title>
        <authorList>
            <consortium name="The Broad Institute Genomics Platform"/>
            <person name="Russ C."/>
            <person name="Cuomo C."/>
            <person name="Burger G."/>
            <person name="Gray M.W."/>
            <person name="Holland P.W.H."/>
            <person name="King N."/>
            <person name="Lang F.B.F."/>
            <person name="Roger A.J."/>
            <person name="Ruiz-Trillo I."/>
            <person name="Brown M."/>
            <person name="Walker B."/>
            <person name="Young S."/>
            <person name="Zeng Q."/>
            <person name="Gargeya S."/>
            <person name="Fitzgerald M."/>
            <person name="Haas B."/>
            <person name="Abouelleil A."/>
            <person name="Allen A.W."/>
            <person name="Alvarado L."/>
            <person name="Arachchi H.M."/>
            <person name="Berlin A.M."/>
            <person name="Chapman S.B."/>
            <person name="Gainer-Dewar J."/>
            <person name="Goldberg J."/>
            <person name="Griggs A."/>
            <person name="Gujja S."/>
            <person name="Hansen M."/>
            <person name="Howarth C."/>
            <person name="Imamovic A."/>
            <person name="Ireland A."/>
            <person name="Larimer J."/>
            <person name="McCowan C."/>
            <person name="Murphy C."/>
            <person name="Pearson M."/>
            <person name="Poon T.W."/>
            <person name="Priest M."/>
            <person name="Roberts A."/>
            <person name="Saif S."/>
            <person name="Shea T."/>
            <person name="Sisk P."/>
            <person name="Sykes S."/>
            <person name="Wortman J."/>
            <person name="Nusbaum C."/>
            <person name="Birren B."/>
        </authorList>
    </citation>
    <scope>NUCLEOTIDE SEQUENCE [LARGE SCALE GENOMIC DNA]</scope>
    <source>
        <strain evidence="2">ATCC 38817</strain>
    </source>
</reference>
<feature type="domain" description="Nucleolar protein 11 C-terminal" evidence="1">
    <location>
        <begin position="512"/>
        <end position="709"/>
    </location>
</feature>
<sequence>MAPSLSDPVTLAEYSPLSIRGVNFGSTLAGGAATITTVSEVGVLLHNIQERKCVNQWAIPPSVSFSCDAVQHVAQPGLFAVATSDDRITCWSFGNAEFEKAPSVQMPEPIEKLVSWAGSDFLFAIGKSGALYVMHMEYDATDPATSTPTAIRLASTHTSLAPAGADVAVCQLIPGTNFSTILIWSRQGHLFGYTVPAGRKIAGRVVALAPFTLESVAPATLTAASYDSGSFAAAWSDGTIQLWEMSLVEKVRELAPTKVSNAILDSATHNYTPAASRKNKSFHLGLCKMDRLLFIVIQSSPTALMLCVFDTAHWILVQHAILPTPTDEVASAAGSARTVAPGQMPHICLQQRHGALAAVGSLSGVVSSIHLQLSGAPTLLDTLGLQDLSRKHISVLDADHLPGMNSVPLDKLNNRRSLSRSTLEQREKTLLKGLSAADLSADAFSAILLEYFTVNQTASPQYVRQYDPDEYSRSVQPSSLQTPAMSHRTLHEITLLATTRFATFPSAVADVLFSTGIFSTALAPFLVERLLTTHQAPLLHLLVLKVTEIAEEHLVSMLRYSLTPRGAQIINSFFTRAFGKAISRSARSFPIDQAAPSILFQAMIFSAAFSDVALEQHVKTLALDQVEELLRRLLILLQNTLRVHPSKMRKIFTQYIRMPTVNQLLDWISILLDCHYSQIMLNPQKNVAFIQDLHELVSSQIHLLDAYTSIRGYLTGFEEAAIERTLDVMTGRAASTSEAAAARNRLHRPASYEVFSETF</sequence>
<accession>A0A058ZF99</accession>
<gene>
    <name evidence="2" type="ORF">H696_01559</name>
</gene>
<dbReference type="GeneID" id="20526284"/>
<dbReference type="Pfam" id="PF20998">
    <property type="entry name" value="Nol11_C"/>
    <property type="match status" value="1"/>
</dbReference>
<dbReference type="InterPro" id="IPR048897">
    <property type="entry name" value="Nol11_C"/>
</dbReference>
<protein>
    <recommendedName>
        <fullName evidence="1">Nucleolar protein 11 C-terminal domain-containing protein</fullName>
    </recommendedName>
</protein>
<evidence type="ECO:0000313" key="3">
    <source>
        <dbReference type="Proteomes" id="UP000030693"/>
    </source>
</evidence>
<proteinExistence type="predicted"/>
<organism evidence="2">
    <name type="scientific">Fonticula alba</name>
    <name type="common">Slime mold</name>
    <dbReference type="NCBI Taxonomy" id="691883"/>
    <lineage>
        <taxon>Eukaryota</taxon>
        <taxon>Rotosphaerida</taxon>
        <taxon>Fonticulaceae</taxon>
        <taxon>Fonticula</taxon>
    </lineage>
</organism>
<evidence type="ECO:0000259" key="1">
    <source>
        <dbReference type="Pfam" id="PF20998"/>
    </source>
</evidence>
<dbReference type="PANTHER" id="PTHR15633:SF2">
    <property type="entry name" value="NUCLEOLAR PROTEIN 11"/>
    <property type="match status" value="1"/>
</dbReference>